<sequence length="310" mass="36479">MPVIEDIDFSNLLVKKMYKKDLNQIISLNDLNYDASFRDNLIVFDETSNFSPNNSLVVGGACIDRCDAKIDNLAINFYFDILMPINEAIMKNLNCAIYVDTPIESCKDDCEKERWQQFVKRLEIFFEQLGKRVGIEIKIIRRDLSYKMIDKILKKHNFSDDELKGLYDLVPSAKNIVFGPELLLHFRRSIISYLPEFISEYFEENFEEIIVCEELSQCKAIGKAWRISNKIYPKIYIDMPSLSCRNRMHRSNNGKIGIFESASLNKTRKSDPLFHEFMNRIELEAIFKSFDVDNFWLVKDELEGMWYEKQ</sequence>
<evidence type="ECO:0000313" key="1">
    <source>
        <dbReference type="EMBL" id="CEY57874.1"/>
    </source>
</evidence>
<organism evidence="1 2">
    <name type="scientific">Streptococcus pseudopneumoniae</name>
    <dbReference type="NCBI Taxonomy" id="257758"/>
    <lineage>
        <taxon>Bacteria</taxon>
        <taxon>Bacillati</taxon>
        <taxon>Bacillota</taxon>
        <taxon>Bacilli</taxon>
        <taxon>Lactobacillales</taxon>
        <taxon>Streptococcaceae</taxon>
        <taxon>Streptococcus</taxon>
    </lineage>
</organism>
<dbReference type="AlphaFoldDB" id="A0A2N9ZZB9"/>
<dbReference type="RefSeq" id="WP_001144047.1">
    <property type="nucleotide sequence ID" value="NZ_CFGT01000003.1"/>
</dbReference>
<gene>
    <name evidence="1" type="ORF">ERS020247_00603</name>
</gene>
<accession>A0A1S9ZJF0</accession>
<name>A0A2N9ZZB9_9STRE</name>
<reference evidence="1 2" key="1">
    <citation type="submission" date="2015-03" db="EMBL/GenBank/DDBJ databases">
        <authorList>
            <consortium name="Pathogen Informatics"/>
        </authorList>
    </citation>
    <scope>NUCLEOTIDE SEQUENCE [LARGE SCALE GENOMIC DNA]</scope>
    <source>
        <strain evidence="1 2">SMRU737</strain>
    </source>
</reference>
<protein>
    <submittedName>
        <fullName evidence="1">Uncharacterized protein</fullName>
    </submittedName>
</protein>
<dbReference type="Proteomes" id="UP000048179">
    <property type="component" value="Unassembled WGS sequence"/>
</dbReference>
<evidence type="ECO:0000313" key="2">
    <source>
        <dbReference type="Proteomes" id="UP000048179"/>
    </source>
</evidence>
<proteinExistence type="predicted"/>
<accession>A0A2N9ZZB9</accession>
<dbReference type="EMBL" id="CFGT01000003">
    <property type="protein sequence ID" value="CEY57874.1"/>
    <property type="molecule type" value="Genomic_DNA"/>
</dbReference>